<evidence type="ECO:0000256" key="1">
    <source>
        <dbReference type="SAM" id="SignalP"/>
    </source>
</evidence>
<dbReference type="Proteomes" id="UP000001660">
    <property type="component" value="Chromosome"/>
</dbReference>
<dbReference type="EMBL" id="FP929003">
    <property type="protein sequence ID" value="CBK41987.1"/>
    <property type="molecule type" value="Genomic_DNA"/>
</dbReference>
<protein>
    <recommendedName>
        <fullName evidence="4">Lipoprotein</fullName>
    </recommendedName>
</protein>
<feature type="signal peptide" evidence="1">
    <location>
        <begin position="1"/>
        <end position="27"/>
    </location>
</feature>
<dbReference type="KEGG" id="nde:NIDE2272"/>
<organism evidence="2 3">
    <name type="scientific">Nitrospira defluvii</name>
    <dbReference type="NCBI Taxonomy" id="330214"/>
    <lineage>
        <taxon>Bacteria</taxon>
        <taxon>Pseudomonadati</taxon>
        <taxon>Nitrospirota</taxon>
        <taxon>Nitrospiria</taxon>
        <taxon>Nitrospirales</taxon>
        <taxon>Nitrospiraceae</taxon>
        <taxon>Nitrospira</taxon>
    </lineage>
</organism>
<dbReference type="HOGENOM" id="CLU_1076403_0_0_0"/>
<evidence type="ECO:0000313" key="2">
    <source>
        <dbReference type="EMBL" id="CBK41987.1"/>
    </source>
</evidence>
<accession>D8PFF0</accession>
<evidence type="ECO:0000313" key="3">
    <source>
        <dbReference type="Proteomes" id="UP000001660"/>
    </source>
</evidence>
<sequence length="258" mass="28510">MFRLRLTPILGALILVCLAGCSTTRLPAPSEAIADLRANAKVAVAHYDPEQFMIWTGEPKTRTTALSMFGLIGAAIEGGMQQTDAKEVGAKFISSTQLLDPITQVENRFVAAWQRELKLTAVGTSNLVKNDSSQKLRQQFGEGYVIDFKTERWSVDPIIVGGFSFETITYRPSYTGRARLIRLDDQKTLWQGICEYTKDDSLTPKLTHADILGDDYGVAVKAGIQTLADACADYLWRQFFGRESGPDFPSTTVAEETK</sequence>
<gene>
    <name evidence="2" type="ORF">NIDE2272</name>
</gene>
<feature type="chain" id="PRO_5003119918" description="Lipoprotein" evidence="1">
    <location>
        <begin position="28"/>
        <end position="258"/>
    </location>
</feature>
<proteinExistence type="predicted"/>
<keyword evidence="1" id="KW-0732">Signal</keyword>
<name>D8PFF0_9BACT</name>
<keyword evidence="3" id="KW-1185">Reference proteome</keyword>
<evidence type="ECO:0008006" key="4">
    <source>
        <dbReference type="Google" id="ProtNLM"/>
    </source>
</evidence>
<reference evidence="2 3" key="1">
    <citation type="journal article" date="2010" name="Proc. Natl. Acad. Sci. U.S.A.">
        <title>A Nitrospira metagenome illuminates the physiology and evolution of globally important nitrite-oxidizing bacteria.</title>
        <authorList>
            <person name="Lucker S."/>
            <person name="Wagner M."/>
            <person name="Maixner F."/>
            <person name="Pelletier E."/>
            <person name="Koch H."/>
            <person name="Vacherie B."/>
            <person name="Rattei T."/>
            <person name="Sinninghe Damste J."/>
            <person name="Spieck E."/>
            <person name="Le Paslier D."/>
            <person name="Daims H."/>
        </authorList>
    </citation>
    <scope>NUCLEOTIDE SEQUENCE [LARGE SCALE GENOMIC DNA]</scope>
</reference>
<dbReference type="AlphaFoldDB" id="D8PFF0"/>
<dbReference type="STRING" id="330214.NIDE2272"/>